<accession>A0A1M7L567</accession>
<dbReference type="GO" id="GO:0030170">
    <property type="term" value="F:pyridoxal phosphate binding"/>
    <property type="evidence" value="ECO:0007669"/>
    <property type="project" value="InterPro"/>
</dbReference>
<keyword evidence="3" id="KW-0663">Pyridoxal phosphate</keyword>
<evidence type="ECO:0000256" key="4">
    <source>
        <dbReference type="ARBA" id="ARBA00023239"/>
    </source>
</evidence>
<dbReference type="InterPro" id="IPR027619">
    <property type="entry name" value="C-S_lyase_PatB-like"/>
</dbReference>
<evidence type="ECO:0000313" key="7">
    <source>
        <dbReference type="EMBL" id="SHM73205.1"/>
    </source>
</evidence>
<evidence type="ECO:0000256" key="1">
    <source>
        <dbReference type="ARBA" id="ARBA00001933"/>
    </source>
</evidence>
<dbReference type="Proteomes" id="UP000184038">
    <property type="component" value="Unassembled WGS sequence"/>
</dbReference>
<evidence type="ECO:0000256" key="2">
    <source>
        <dbReference type="ARBA" id="ARBA00012224"/>
    </source>
</evidence>
<dbReference type="SUPFAM" id="SSF53383">
    <property type="entry name" value="PLP-dependent transferases"/>
    <property type="match status" value="1"/>
</dbReference>
<dbReference type="Gene3D" id="3.90.1150.10">
    <property type="entry name" value="Aspartate Aminotransferase, domain 1"/>
    <property type="match status" value="1"/>
</dbReference>
<evidence type="ECO:0000256" key="5">
    <source>
        <dbReference type="ARBA" id="ARBA00037974"/>
    </source>
</evidence>
<dbReference type="OrthoDB" id="9802872at2"/>
<organism evidence="7 8">
    <name type="scientific">Anaerosporobacter mobilis DSM 15930</name>
    <dbReference type="NCBI Taxonomy" id="1120996"/>
    <lineage>
        <taxon>Bacteria</taxon>
        <taxon>Bacillati</taxon>
        <taxon>Bacillota</taxon>
        <taxon>Clostridia</taxon>
        <taxon>Lachnospirales</taxon>
        <taxon>Lachnospiraceae</taxon>
        <taxon>Anaerosporobacter</taxon>
    </lineage>
</organism>
<reference evidence="7 8" key="1">
    <citation type="submission" date="2016-11" db="EMBL/GenBank/DDBJ databases">
        <authorList>
            <person name="Jaros S."/>
            <person name="Januszkiewicz K."/>
            <person name="Wedrychowicz H."/>
        </authorList>
    </citation>
    <scope>NUCLEOTIDE SEQUENCE [LARGE SCALE GENOMIC DNA]</scope>
    <source>
        <strain evidence="7 8">DSM 15930</strain>
    </source>
</reference>
<gene>
    <name evidence="7" type="ORF">SAMN02746066_03086</name>
</gene>
<evidence type="ECO:0000313" key="8">
    <source>
        <dbReference type="Proteomes" id="UP000184038"/>
    </source>
</evidence>
<dbReference type="PANTHER" id="PTHR43525:SF1">
    <property type="entry name" value="PROTEIN MALY"/>
    <property type="match status" value="1"/>
</dbReference>
<comment type="cofactor">
    <cofactor evidence="1">
        <name>pyridoxal 5'-phosphate</name>
        <dbReference type="ChEBI" id="CHEBI:597326"/>
    </cofactor>
</comment>
<dbReference type="PANTHER" id="PTHR43525">
    <property type="entry name" value="PROTEIN MALY"/>
    <property type="match status" value="1"/>
</dbReference>
<dbReference type="InterPro" id="IPR015422">
    <property type="entry name" value="PyrdxlP-dep_Trfase_small"/>
</dbReference>
<dbReference type="Pfam" id="PF00155">
    <property type="entry name" value="Aminotran_1_2"/>
    <property type="match status" value="1"/>
</dbReference>
<dbReference type="InterPro" id="IPR015421">
    <property type="entry name" value="PyrdxlP-dep_Trfase_major"/>
</dbReference>
<protein>
    <recommendedName>
        <fullName evidence="2">cysteine-S-conjugate beta-lyase</fullName>
        <ecNumber evidence="2">4.4.1.13</ecNumber>
    </recommendedName>
</protein>
<dbReference type="GO" id="GO:0047804">
    <property type="term" value="F:cysteine-S-conjugate beta-lyase activity"/>
    <property type="evidence" value="ECO:0007669"/>
    <property type="project" value="UniProtKB-EC"/>
</dbReference>
<dbReference type="InterPro" id="IPR004839">
    <property type="entry name" value="Aminotransferase_I/II_large"/>
</dbReference>
<dbReference type="AlphaFoldDB" id="A0A1M7L567"/>
<evidence type="ECO:0000259" key="6">
    <source>
        <dbReference type="Pfam" id="PF00155"/>
    </source>
</evidence>
<dbReference type="NCBIfam" id="TIGR04350">
    <property type="entry name" value="C_S_lyase_PatB"/>
    <property type="match status" value="1"/>
</dbReference>
<proteinExistence type="inferred from homology"/>
<comment type="similarity">
    <text evidence="5">Belongs to the class-II pyridoxal-phosphate-dependent aminotransferase family. MalY/PatB cystathionine beta-lyase subfamily.</text>
</comment>
<keyword evidence="8" id="KW-1185">Reference proteome</keyword>
<dbReference type="STRING" id="1120996.SAMN02746066_03086"/>
<dbReference type="RefSeq" id="WP_073289294.1">
    <property type="nucleotide sequence ID" value="NZ_FRCP01000015.1"/>
</dbReference>
<dbReference type="CDD" id="cd00609">
    <property type="entry name" value="AAT_like"/>
    <property type="match status" value="1"/>
</dbReference>
<dbReference type="InterPro" id="IPR015424">
    <property type="entry name" value="PyrdxlP-dep_Trfase"/>
</dbReference>
<evidence type="ECO:0000256" key="3">
    <source>
        <dbReference type="ARBA" id="ARBA00022898"/>
    </source>
</evidence>
<sequence>MNKQNDFDIIYNRIGTESIKWDDLPREVSQGQLNAMWIADMEFATPTCIINAMMQRLQHPIFGYISNSKRFFDAIAHWHRTRYQIVGVTEDVVSYQNSVLGGVTTAIYTFTQEKESVLIHAPAYGGFIRALQATNRNIVLSELKQDGDSTFIMDFEDMKEKVVDNNIRCLILCSPHNPTGRVWTREELESLAMFCEEHQINIISDEIWADFTFRGHSHIPLQSVNAYMKQHTIACYAPTKTFNLGGLQVAYSIIYNNSLMEAYRKISEQSHYNLLNALSLEALVAGYQEGADWVDNLCHYVEENVDYAYTYIREKLPEIKVIKPQGTYLLWLNLKSYGADFVHILELLASKGLVPDDGRKYGVDNFIRLNLACPREMVKLAMKQLEESLR</sequence>
<dbReference type="EMBL" id="FRCP01000015">
    <property type="protein sequence ID" value="SHM73205.1"/>
    <property type="molecule type" value="Genomic_DNA"/>
</dbReference>
<dbReference type="InterPro" id="IPR051798">
    <property type="entry name" value="Class-II_PLP-Dep_Aminotrans"/>
</dbReference>
<feature type="domain" description="Aminotransferase class I/classII large" evidence="6">
    <location>
        <begin position="41"/>
        <end position="383"/>
    </location>
</feature>
<dbReference type="Gene3D" id="3.40.640.10">
    <property type="entry name" value="Type I PLP-dependent aspartate aminotransferase-like (Major domain)"/>
    <property type="match status" value="1"/>
</dbReference>
<keyword evidence="4 7" id="KW-0456">Lyase</keyword>
<name>A0A1M7L567_9FIRM</name>
<dbReference type="EC" id="4.4.1.13" evidence="2"/>